<dbReference type="EMBL" id="VUNB01000003">
    <property type="protein sequence ID" value="MST68808.1"/>
    <property type="molecule type" value="Genomic_DNA"/>
</dbReference>
<feature type="region of interest" description="Disordered" evidence="1">
    <location>
        <begin position="55"/>
        <end position="77"/>
    </location>
</feature>
<feature type="transmembrane region" description="Helical" evidence="2">
    <location>
        <begin position="32"/>
        <end position="53"/>
    </location>
</feature>
<dbReference type="RefSeq" id="WP_154572278.1">
    <property type="nucleotide sequence ID" value="NZ_VUNB01000003.1"/>
</dbReference>
<name>A0A6A8M8H0_9FIRM</name>
<organism evidence="3">
    <name type="scientific">Baileyella intestinalis</name>
    <dbReference type="NCBI Taxonomy" id="2606709"/>
    <lineage>
        <taxon>Bacteria</taxon>
        <taxon>Bacillati</taxon>
        <taxon>Bacillota</taxon>
        <taxon>Clostridia</taxon>
        <taxon>Peptostreptococcales</taxon>
        <taxon>Anaerovoracaceae</taxon>
        <taxon>Baileyella</taxon>
    </lineage>
</organism>
<protein>
    <submittedName>
        <fullName evidence="3">Uncharacterized protein</fullName>
    </submittedName>
</protein>
<feature type="compositionally biased region" description="Low complexity" evidence="1">
    <location>
        <begin position="55"/>
        <end position="70"/>
    </location>
</feature>
<evidence type="ECO:0000256" key="2">
    <source>
        <dbReference type="SAM" id="Phobius"/>
    </source>
</evidence>
<evidence type="ECO:0000256" key="1">
    <source>
        <dbReference type="SAM" id="MobiDB-lite"/>
    </source>
</evidence>
<dbReference type="AlphaFoldDB" id="A0A6A8M8H0"/>
<keyword evidence="2" id="KW-0812">Transmembrane</keyword>
<evidence type="ECO:0000313" key="3">
    <source>
        <dbReference type="EMBL" id="MST68808.1"/>
    </source>
</evidence>
<reference evidence="3" key="1">
    <citation type="submission" date="2019-09" db="EMBL/GenBank/DDBJ databases">
        <title>In-depth cultivation of the pig gut microbiome towards novel bacterial diversity and tailored functional studies.</title>
        <authorList>
            <person name="Wylensek D."/>
            <person name="Hitch T.C.A."/>
            <person name="Clavel T."/>
        </authorList>
    </citation>
    <scope>NUCLEOTIDE SEQUENCE</scope>
    <source>
        <strain evidence="3">RF-744-FAT-WT-3</strain>
    </source>
</reference>
<accession>A0A6A8M8H0</accession>
<gene>
    <name evidence="3" type="ORF">FYJ66_04280</name>
</gene>
<keyword evidence="2" id="KW-0472">Membrane</keyword>
<keyword evidence="2" id="KW-1133">Transmembrane helix</keyword>
<comment type="caution">
    <text evidence="3">The sequence shown here is derived from an EMBL/GenBank/DDBJ whole genome shotgun (WGS) entry which is preliminary data.</text>
</comment>
<sequence>MSRIARPSKTNDTTTGLTAGHIKSFRARFNGFIVAVLVMTMVAVSSGVMTFAADTTSGSGSSTAAASSTTVQVTYNI</sequence>
<proteinExistence type="predicted"/>